<dbReference type="Proteomes" id="UP000499080">
    <property type="component" value="Unassembled WGS sequence"/>
</dbReference>
<evidence type="ECO:0000313" key="2">
    <source>
        <dbReference type="Proteomes" id="UP000499080"/>
    </source>
</evidence>
<gene>
    <name evidence="1" type="ORF">AVEN_19425_1</name>
</gene>
<dbReference type="EMBL" id="BGPR01000152">
    <property type="protein sequence ID" value="GBL99931.1"/>
    <property type="molecule type" value="Genomic_DNA"/>
</dbReference>
<reference evidence="1 2" key="1">
    <citation type="journal article" date="2019" name="Sci. Rep.">
        <title>Orb-weaving spider Araneus ventricosus genome elucidates the spidroin gene catalogue.</title>
        <authorList>
            <person name="Kono N."/>
            <person name="Nakamura H."/>
            <person name="Ohtoshi R."/>
            <person name="Moran D.A.P."/>
            <person name="Shinohara A."/>
            <person name="Yoshida Y."/>
            <person name="Fujiwara M."/>
            <person name="Mori M."/>
            <person name="Tomita M."/>
            <person name="Arakawa K."/>
        </authorList>
    </citation>
    <scope>NUCLEOTIDE SEQUENCE [LARGE SCALE GENOMIC DNA]</scope>
</reference>
<comment type="caution">
    <text evidence="1">The sequence shown here is derived from an EMBL/GenBank/DDBJ whole genome shotgun (WGS) entry which is preliminary data.</text>
</comment>
<name>A0A4Y2C661_ARAVE</name>
<dbReference type="AlphaFoldDB" id="A0A4Y2C661"/>
<proteinExistence type="predicted"/>
<accession>A0A4Y2C661</accession>
<evidence type="ECO:0000313" key="1">
    <source>
        <dbReference type="EMBL" id="GBL99931.1"/>
    </source>
</evidence>
<sequence>MRIWCTFSISLAVGNHQFRVARKFREWSTCSFTVHVTSRWSGVNVSASKPEASRFETRFHRRIAVYVGLKHVESEKYREDSSTFEVPYFVAKVAKMVAKFVSKAGEPDVAAASHPILIPVKLSSQP</sequence>
<protein>
    <submittedName>
        <fullName evidence="1">Uncharacterized protein</fullName>
    </submittedName>
</protein>
<organism evidence="1 2">
    <name type="scientific">Araneus ventricosus</name>
    <name type="common">Orbweaver spider</name>
    <name type="synonym">Epeira ventricosa</name>
    <dbReference type="NCBI Taxonomy" id="182803"/>
    <lineage>
        <taxon>Eukaryota</taxon>
        <taxon>Metazoa</taxon>
        <taxon>Ecdysozoa</taxon>
        <taxon>Arthropoda</taxon>
        <taxon>Chelicerata</taxon>
        <taxon>Arachnida</taxon>
        <taxon>Araneae</taxon>
        <taxon>Araneomorphae</taxon>
        <taxon>Entelegynae</taxon>
        <taxon>Araneoidea</taxon>
        <taxon>Araneidae</taxon>
        <taxon>Araneus</taxon>
    </lineage>
</organism>
<keyword evidence="2" id="KW-1185">Reference proteome</keyword>